<keyword evidence="4" id="KW-0813">Transport</keyword>
<feature type="compositionally biased region" description="Polar residues" evidence="14">
    <location>
        <begin position="319"/>
        <end position="337"/>
    </location>
</feature>
<proteinExistence type="inferred from homology"/>
<evidence type="ECO:0000256" key="13">
    <source>
        <dbReference type="ARBA" id="ARBA00031116"/>
    </source>
</evidence>
<evidence type="ECO:0000256" key="7">
    <source>
        <dbReference type="ARBA" id="ARBA00022729"/>
    </source>
</evidence>
<dbReference type="GO" id="GO:2001256">
    <property type="term" value="P:regulation of store-operated calcium entry"/>
    <property type="evidence" value="ECO:0007669"/>
    <property type="project" value="InterPro"/>
</dbReference>
<keyword evidence="8" id="KW-0256">Endoplasmic reticulum</keyword>
<dbReference type="EMBL" id="KZ084137">
    <property type="protein sequence ID" value="OSC98530.1"/>
    <property type="molecule type" value="Genomic_DNA"/>
</dbReference>
<dbReference type="GO" id="GO:0006816">
    <property type="term" value="P:calcium ion transport"/>
    <property type="evidence" value="ECO:0007669"/>
    <property type="project" value="UniProtKB-KW"/>
</dbReference>
<feature type="compositionally biased region" description="Basic and acidic residues" evidence="14">
    <location>
        <begin position="308"/>
        <end position="317"/>
    </location>
</feature>
<keyword evidence="17" id="KW-1185">Reference proteome</keyword>
<evidence type="ECO:0000256" key="4">
    <source>
        <dbReference type="ARBA" id="ARBA00022448"/>
    </source>
</evidence>
<reference evidence="16 17" key="1">
    <citation type="journal article" date="2015" name="Biotechnol. Biofuels">
        <title>Enhanced degradation of softwood versus hardwood by the white-rot fungus Pycnoporus coccineus.</title>
        <authorList>
            <person name="Couturier M."/>
            <person name="Navarro D."/>
            <person name="Chevret D."/>
            <person name="Henrissat B."/>
            <person name="Piumi F."/>
            <person name="Ruiz-Duenas F.J."/>
            <person name="Martinez A.T."/>
            <person name="Grigoriev I.V."/>
            <person name="Riley R."/>
            <person name="Lipzen A."/>
            <person name="Berrin J.G."/>
            <person name="Master E.R."/>
            <person name="Rosso M.N."/>
        </authorList>
    </citation>
    <scope>NUCLEOTIDE SEQUENCE [LARGE SCALE GENOMIC DNA]</scope>
    <source>
        <strain evidence="16 17">BRFM310</strain>
    </source>
</reference>
<feature type="transmembrane region" description="Helical" evidence="15">
    <location>
        <begin position="153"/>
        <end position="173"/>
    </location>
</feature>
<evidence type="ECO:0000256" key="11">
    <source>
        <dbReference type="ARBA" id="ARBA00023065"/>
    </source>
</evidence>
<evidence type="ECO:0000256" key="10">
    <source>
        <dbReference type="ARBA" id="ARBA00022989"/>
    </source>
</evidence>
<keyword evidence="9" id="KW-0106">Calcium</keyword>
<feature type="region of interest" description="Disordered" evidence="14">
    <location>
        <begin position="292"/>
        <end position="337"/>
    </location>
</feature>
<keyword evidence="5" id="KW-0109">Calcium transport</keyword>
<keyword evidence="12 15" id="KW-0472">Membrane</keyword>
<evidence type="ECO:0000313" key="17">
    <source>
        <dbReference type="Proteomes" id="UP000193067"/>
    </source>
</evidence>
<name>A0A1Y2IDQ9_TRAC3</name>
<evidence type="ECO:0000256" key="5">
    <source>
        <dbReference type="ARBA" id="ARBA00022568"/>
    </source>
</evidence>
<evidence type="ECO:0000256" key="9">
    <source>
        <dbReference type="ARBA" id="ARBA00022837"/>
    </source>
</evidence>
<dbReference type="InterPro" id="IPR009567">
    <property type="entry name" value="SARAF"/>
</dbReference>
<evidence type="ECO:0000256" key="3">
    <source>
        <dbReference type="ARBA" id="ARBA00016584"/>
    </source>
</evidence>
<evidence type="ECO:0000256" key="14">
    <source>
        <dbReference type="SAM" id="MobiDB-lite"/>
    </source>
</evidence>
<keyword evidence="10 15" id="KW-1133">Transmembrane helix</keyword>
<evidence type="ECO:0000256" key="6">
    <source>
        <dbReference type="ARBA" id="ARBA00022692"/>
    </source>
</evidence>
<gene>
    <name evidence="16" type="ORF">PYCCODRAFT_1375035</name>
</gene>
<feature type="region of interest" description="Disordered" evidence="14">
    <location>
        <begin position="180"/>
        <end position="234"/>
    </location>
</feature>
<feature type="compositionally biased region" description="Low complexity" evidence="14">
    <location>
        <begin position="180"/>
        <end position="193"/>
    </location>
</feature>
<dbReference type="PANTHER" id="PTHR15929">
    <property type="entry name" value="STORE-OPERATED CALCIUM ENTRY-ASSOCIATED REGULATORY FACTOR"/>
    <property type="match status" value="1"/>
</dbReference>
<evidence type="ECO:0000256" key="8">
    <source>
        <dbReference type="ARBA" id="ARBA00022824"/>
    </source>
</evidence>
<dbReference type="GO" id="GO:0005789">
    <property type="term" value="C:endoplasmic reticulum membrane"/>
    <property type="evidence" value="ECO:0007669"/>
    <property type="project" value="UniProtKB-SubCell"/>
</dbReference>
<protein>
    <recommendedName>
        <fullName evidence="3">Store-operated calcium entry-associated regulatory factor</fullName>
    </recommendedName>
    <alternativeName>
        <fullName evidence="13">Transmembrane protein 66</fullName>
    </alternativeName>
</protein>
<accession>A0A1Y2IDQ9</accession>
<dbReference type="STRING" id="1353009.A0A1Y2IDQ9"/>
<evidence type="ECO:0000313" key="16">
    <source>
        <dbReference type="EMBL" id="OSC98530.1"/>
    </source>
</evidence>
<keyword evidence="11" id="KW-0406">Ion transport</keyword>
<dbReference type="Pfam" id="PF06682">
    <property type="entry name" value="SARAF"/>
    <property type="match status" value="1"/>
</dbReference>
<dbReference type="PANTHER" id="PTHR15929:SF0">
    <property type="entry name" value="STORE-OPERATED CALCIUM ENTRY-ASSOCIATED REGULATORY FACTOR"/>
    <property type="match status" value="1"/>
</dbReference>
<sequence>MSRVALAQIPSLTFYKDEFTLSRRGSPIPQLTCIGKPCRLYQPEVVHCVNIGGSGADVDWKCEADLPDSLRFGKVEVSCEGWSGPGDSYVLKGSCGLEYRLVQIPTGLRGSGADDPKYPSRFSCWVHGKCTPIRYLCPTKLTLPMTDLSEDPAAAFSMLLWVVVLGLTLYSIISSCLHRTPSSTRPPGRPSWGFGPGSGWFPGTRPDAPDAGPNDPPPPYSKHPAAATSSAQAEGWRPGFWTGAALGGLGAYLFNRQPQGRHDQRVHPPMAPVPNTGMYDWEAERMFRRPRPTPVAPTWLGGSTRRRGGWEGDDRGEGSSNLGSMRRSTGFGNSRIR</sequence>
<evidence type="ECO:0000256" key="15">
    <source>
        <dbReference type="SAM" id="Phobius"/>
    </source>
</evidence>
<evidence type="ECO:0000256" key="2">
    <source>
        <dbReference type="ARBA" id="ARBA00006833"/>
    </source>
</evidence>
<dbReference type="OrthoDB" id="20303at2759"/>
<keyword evidence="6 15" id="KW-0812">Transmembrane</keyword>
<dbReference type="Proteomes" id="UP000193067">
    <property type="component" value="Unassembled WGS sequence"/>
</dbReference>
<organism evidence="16 17">
    <name type="scientific">Trametes coccinea (strain BRFM310)</name>
    <name type="common">Pycnoporus coccineus</name>
    <dbReference type="NCBI Taxonomy" id="1353009"/>
    <lineage>
        <taxon>Eukaryota</taxon>
        <taxon>Fungi</taxon>
        <taxon>Dikarya</taxon>
        <taxon>Basidiomycota</taxon>
        <taxon>Agaricomycotina</taxon>
        <taxon>Agaricomycetes</taxon>
        <taxon>Polyporales</taxon>
        <taxon>Polyporaceae</taxon>
        <taxon>Trametes</taxon>
    </lineage>
</organism>
<comment type="subcellular location">
    <subcellularLocation>
        <location evidence="1">Endoplasmic reticulum membrane</location>
        <topology evidence="1">Single-pass type I membrane protein</topology>
    </subcellularLocation>
</comment>
<dbReference type="AlphaFoldDB" id="A0A1Y2IDQ9"/>
<keyword evidence="7" id="KW-0732">Signal</keyword>
<evidence type="ECO:0000256" key="12">
    <source>
        <dbReference type="ARBA" id="ARBA00023136"/>
    </source>
</evidence>
<comment type="similarity">
    <text evidence="2">Belongs to the SARAF family.</text>
</comment>
<evidence type="ECO:0000256" key="1">
    <source>
        <dbReference type="ARBA" id="ARBA00004115"/>
    </source>
</evidence>